<keyword evidence="11" id="KW-1185">Reference proteome</keyword>
<feature type="transmembrane region" description="Helical" evidence="9">
    <location>
        <begin position="266"/>
        <end position="287"/>
    </location>
</feature>
<dbReference type="Proteomes" id="UP000722989">
    <property type="component" value="Unassembled WGS sequence"/>
</dbReference>
<feature type="compositionally biased region" description="Basic and acidic residues" evidence="8">
    <location>
        <begin position="1"/>
        <end position="21"/>
    </location>
</feature>
<evidence type="ECO:0000313" key="10">
    <source>
        <dbReference type="EMBL" id="NJC69261.1"/>
    </source>
</evidence>
<accession>A0ABX0XTD5</accession>
<keyword evidence="5 9" id="KW-0812">Transmembrane</keyword>
<feature type="region of interest" description="Disordered" evidence="8">
    <location>
        <begin position="1"/>
        <end position="54"/>
    </location>
</feature>
<comment type="similarity">
    <text evidence="2">Belongs to the autoinducer-2 exporter (AI-2E) (TC 2.A.86) family.</text>
</comment>
<proteinExistence type="inferred from homology"/>
<dbReference type="EMBL" id="JAATVY010000003">
    <property type="protein sequence ID" value="NJC69261.1"/>
    <property type="molecule type" value="Genomic_DNA"/>
</dbReference>
<keyword evidence="3" id="KW-0813">Transport</keyword>
<feature type="transmembrane region" description="Helical" evidence="9">
    <location>
        <begin position="293"/>
        <end position="318"/>
    </location>
</feature>
<evidence type="ECO:0000313" key="11">
    <source>
        <dbReference type="Proteomes" id="UP000722989"/>
    </source>
</evidence>
<gene>
    <name evidence="10" type="ORF">HC031_05940</name>
</gene>
<keyword evidence="4" id="KW-1003">Cell membrane</keyword>
<comment type="caution">
    <text evidence="10">The sequence shown here is derived from an EMBL/GenBank/DDBJ whole genome shotgun (WGS) entry which is preliminary data.</text>
</comment>
<evidence type="ECO:0000256" key="7">
    <source>
        <dbReference type="ARBA" id="ARBA00023136"/>
    </source>
</evidence>
<feature type="transmembrane region" description="Helical" evidence="9">
    <location>
        <begin position="325"/>
        <end position="341"/>
    </location>
</feature>
<evidence type="ECO:0000256" key="8">
    <source>
        <dbReference type="SAM" id="MobiDB-lite"/>
    </source>
</evidence>
<name>A0ABX0XTD5_9ACTN</name>
<protein>
    <submittedName>
        <fullName evidence="10">AI-2E family transporter</fullName>
    </submittedName>
</protein>
<keyword evidence="6 9" id="KW-1133">Transmembrane helix</keyword>
<feature type="transmembrane region" description="Helical" evidence="9">
    <location>
        <begin position="206"/>
        <end position="227"/>
    </location>
</feature>
<dbReference type="PANTHER" id="PTHR21716">
    <property type="entry name" value="TRANSMEMBRANE PROTEIN"/>
    <property type="match status" value="1"/>
</dbReference>
<feature type="transmembrane region" description="Helical" evidence="9">
    <location>
        <begin position="124"/>
        <end position="147"/>
    </location>
</feature>
<evidence type="ECO:0000256" key="5">
    <source>
        <dbReference type="ARBA" id="ARBA00022692"/>
    </source>
</evidence>
<feature type="transmembrane region" description="Helical" evidence="9">
    <location>
        <begin position="361"/>
        <end position="388"/>
    </location>
</feature>
<evidence type="ECO:0000256" key="9">
    <source>
        <dbReference type="SAM" id="Phobius"/>
    </source>
</evidence>
<evidence type="ECO:0000256" key="3">
    <source>
        <dbReference type="ARBA" id="ARBA00022448"/>
    </source>
</evidence>
<keyword evidence="7 9" id="KW-0472">Membrane</keyword>
<dbReference type="Pfam" id="PF01594">
    <property type="entry name" value="AI-2E_transport"/>
    <property type="match status" value="1"/>
</dbReference>
<evidence type="ECO:0000256" key="1">
    <source>
        <dbReference type="ARBA" id="ARBA00004651"/>
    </source>
</evidence>
<evidence type="ECO:0000256" key="2">
    <source>
        <dbReference type="ARBA" id="ARBA00009773"/>
    </source>
</evidence>
<comment type="subcellular location">
    <subcellularLocation>
        <location evidence="1">Cell membrane</location>
        <topology evidence="1">Multi-pass membrane protein</topology>
    </subcellularLocation>
</comment>
<feature type="transmembrane region" description="Helical" evidence="9">
    <location>
        <begin position="67"/>
        <end position="85"/>
    </location>
</feature>
<evidence type="ECO:0000256" key="6">
    <source>
        <dbReference type="ARBA" id="ARBA00022989"/>
    </source>
</evidence>
<reference evidence="10 11" key="1">
    <citation type="submission" date="2020-03" db="EMBL/GenBank/DDBJ databases">
        <title>WGS of the type strain of Planosporangium spp.</title>
        <authorList>
            <person name="Thawai C."/>
        </authorList>
    </citation>
    <scope>NUCLEOTIDE SEQUENCE [LARGE SCALE GENOMIC DNA]</scope>
    <source>
        <strain evidence="10 11">TBRC 5610</strain>
    </source>
</reference>
<feature type="transmembrane region" description="Helical" evidence="9">
    <location>
        <begin position="91"/>
        <end position="112"/>
    </location>
</feature>
<sequence>MRATRELQSADHRAGAAKRVEAAPSAGTAPSVEATSVTPAAPPGPATPVGTDSAPDVPRGLRIATAWAWRLLVLAGAAALVLWLVSQLRDVLIPLSIALLLSALLAPSVSWLRRAVRLPRSLAVAVVLIAGIAAVGGVLTLVVTQFVSSFPALAGSATAGIRTIQSSLRNGPLHLSNDQFNGIADTAQRWLDTHRDTLTTGALTTATTAVDVLASALLVLFSTFFFLRDGRRIWEFVVGLLPPVARSSLGTAGEAGWGTLVSYVRATVLVAFIDAVGIGLGLAILRVQLAFPLAALVFLGAFVPIVGATVSGAVAVLVALVTDGWVSAVVVLAVVVGVQQLEGHVLQPLIMGRAVAIHPLAVIVAIATGLILAGIIGALVAVPLVAVLNTGIRSLLGHHHHHHGEQAP</sequence>
<dbReference type="InterPro" id="IPR002549">
    <property type="entry name" value="AI-2E-like"/>
</dbReference>
<organism evidence="10 11">
    <name type="scientific">Planosporangium thailandense</name>
    <dbReference type="NCBI Taxonomy" id="765197"/>
    <lineage>
        <taxon>Bacteria</taxon>
        <taxon>Bacillati</taxon>
        <taxon>Actinomycetota</taxon>
        <taxon>Actinomycetes</taxon>
        <taxon>Micromonosporales</taxon>
        <taxon>Micromonosporaceae</taxon>
        <taxon>Planosporangium</taxon>
    </lineage>
</organism>
<dbReference type="PANTHER" id="PTHR21716:SF53">
    <property type="entry name" value="PERMEASE PERM-RELATED"/>
    <property type="match status" value="1"/>
</dbReference>
<evidence type="ECO:0000256" key="4">
    <source>
        <dbReference type="ARBA" id="ARBA00022475"/>
    </source>
</evidence>